<dbReference type="KEGG" id="ffu:CLAFUR5_04637"/>
<evidence type="ECO:0008006" key="3">
    <source>
        <dbReference type="Google" id="ProtNLM"/>
    </source>
</evidence>
<protein>
    <recommendedName>
        <fullName evidence="3">RING-type domain-containing protein</fullName>
    </recommendedName>
</protein>
<evidence type="ECO:0000313" key="2">
    <source>
        <dbReference type="Proteomes" id="UP000756132"/>
    </source>
</evidence>
<evidence type="ECO:0000313" key="1">
    <source>
        <dbReference type="EMBL" id="UJO15904.1"/>
    </source>
</evidence>
<reference evidence="1" key="1">
    <citation type="submission" date="2021-12" db="EMBL/GenBank/DDBJ databases">
        <authorList>
            <person name="Zaccaron A."/>
            <person name="Stergiopoulos I."/>
        </authorList>
    </citation>
    <scope>NUCLEOTIDE SEQUENCE</scope>
    <source>
        <strain evidence="1">Race5_Kim</strain>
    </source>
</reference>
<reference evidence="1" key="2">
    <citation type="journal article" date="2022" name="Microb. Genom.">
        <title>A chromosome-scale genome assembly of the tomato pathogen Cladosporium fulvum reveals a compartmentalized genome architecture and the presence of a dispensable chromosome.</title>
        <authorList>
            <person name="Zaccaron A.Z."/>
            <person name="Chen L.H."/>
            <person name="Samaras A."/>
            <person name="Stergiopoulos I."/>
        </authorList>
    </citation>
    <scope>NUCLEOTIDE SEQUENCE</scope>
    <source>
        <strain evidence="1">Race5_Kim</strain>
    </source>
</reference>
<dbReference type="OrthoDB" id="3824970at2759"/>
<dbReference type="InterPro" id="IPR013083">
    <property type="entry name" value="Znf_RING/FYVE/PHD"/>
</dbReference>
<keyword evidence="2" id="KW-1185">Reference proteome</keyword>
<sequence>MENTNTQNRTKRVSIFKSHHATQILYPSRLLLKDGEAMSISYPGDAQDRFERHPVVPDAAVILNKTSGNHDLDTDFTTYNPTSLWYDDDTMSTGDLFKDMQAVTQHVGATKLRVVLYYEPAATAPGAPRKNYVRINRFTRFEFPDRKPFYDKVEYEIPYRDLPRRPTTPWEQDLFELVRMASARAVLHAQQRLAAVGGRLPEYQWKAPRTVALEKAIAHLATVMTKAELSEYNSTLPDENDHIKECPFCTEEFDDADTTDPVKLRCSKRHVLCKSCVQNICRTSGIANVRWPWCAVLLANDPNNHILKPNYLDPAAPFRNDPRYTKHENFERGCADLDAGHVRDDTTKIVISKARFDFVCEILIHTSPSPERHERYWRDHRYTAEYTIVTAAVHAFCRGWNGESWPVNEVYKQMRHMIFHCLADEWKKGEMYAYATDKLKQDVGEDLSKVPLRPGFVEFIDRSLNRLLRFMVVRRCDRDCGTLCGFHAHGERSFHKVYWATREDDVFGCIEDVLRKKRKARTWAMV</sequence>
<dbReference type="Proteomes" id="UP000756132">
    <property type="component" value="Chromosome 4"/>
</dbReference>
<dbReference type="EMBL" id="CP090166">
    <property type="protein sequence ID" value="UJO15904.1"/>
    <property type="molecule type" value="Genomic_DNA"/>
</dbReference>
<gene>
    <name evidence="1" type="ORF">CLAFUR5_04637</name>
</gene>
<dbReference type="AlphaFoldDB" id="A0A9Q8LEH1"/>
<dbReference type="Gene3D" id="3.30.40.10">
    <property type="entry name" value="Zinc/RING finger domain, C3HC4 (zinc finger)"/>
    <property type="match status" value="1"/>
</dbReference>
<name>A0A9Q8LEH1_PASFU</name>
<dbReference type="GeneID" id="71984515"/>
<proteinExistence type="predicted"/>
<accession>A0A9Q8LEH1</accession>
<dbReference type="SUPFAM" id="SSF57850">
    <property type="entry name" value="RING/U-box"/>
    <property type="match status" value="1"/>
</dbReference>
<dbReference type="RefSeq" id="XP_047760270.1">
    <property type="nucleotide sequence ID" value="XM_047903785.1"/>
</dbReference>
<organism evidence="1 2">
    <name type="scientific">Passalora fulva</name>
    <name type="common">Tomato leaf mold</name>
    <name type="synonym">Cladosporium fulvum</name>
    <dbReference type="NCBI Taxonomy" id="5499"/>
    <lineage>
        <taxon>Eukaryota</taxon>
        <taxon>Fungi</taxon>
        <taxon>Dikarya</taxon>
        <taxon>Ascomycota</taxon>
        <taxon>Pezizomycotina</taxon>
        <taxon>Dothideomycetes</taxon>
        <taxon>Dothideomycetidae</taxon>
        <taxon>Mycosphaerellales</taxon>
        <taxon>Mycosphaerellaceae</taxon>
        <taxon>Fulvia</taxon>
    </lineage>
</organism>